<reference evidence="1 2" key="1">
    <citation type="submission" date="2019-11" db="EMBL/GenBank/DDBJ databases">
        <title>Complete genome sequence of Corynebacterium kalinowskii 1959, a novel Corynebacterium species isolated from soil of a small paddock in Vilsendorf, Germany.</title>
        <authorList>
            <person name="Schaffert L."/>
            <person name="Ruwe M."/>
            <person name="Milse J."/>
            <person name="Hanuschka K."/>
            <person name="Ortseifen V."/>
            <person name="Droste J."/>
            <person name="Brandt D."/>
            <person name="Schlueter L."/>
            <person name="Kutter Y."/>
            <person name="Vinke S."/>
            <person name="Viehoefer P."/>
            <person name="Jacob L."/>
            <person name="Luebke N.-C."/>
            <person name="Schulte-Berndt E."/>
            <person name="Hain C."/>
            <person name="Linder M."/>
            <person name="Schmidt P."/>
            <person name="Wollenschlaeger L."/>
            <person name="Luttermann T."/>
            <person name="Thieme E."/>
            <person name="Hassa J."/>
            <person name="Haak M."/>
            <person name="Wittchen M."/>
            <person name="Mentz A."/>
            <person name="Persicke M."/>
            <person name="Busche T."/>
            <person name="Ruckert C."/>
        </authorList>
    </citation>
    <scope>NUCLEOTIDE SEQUENCE [LARGE SCALE GENOMIC DNA]</scope>
    <source>
        <strain evidence="1 2">2039</strain>
    </source>
</reference>
<dbReference type="Proteomes" id="UP000424462">
    <property type="component" value="Chromosome"/>
</dbReference>
<dbReference type="EMBL" id="CP046455">
    <property type="protein sequence ID" value="QGU07557.1"/>
    <property type="molecule type" value="Genomic_DNA"/>
</dbReference>
<evidence type="ECO:0000313" key="1">
    <source>
        <dbReference type="EMBL" id="QGU07557.1"/>
    </source>
</evidence>
<keyword evidence="2" id="KW-1185">Reference proteome</keyword>
<evidence type="ECO:0008006" key="3">
    <source>
        <dbReference type="Google" id="ProtNLM"/>
    </source>
</evidence>
<sequence>MTIIYILLAVAITALLLWAYFTAQRLNRLHIRTDSALQNLQAALDLRASLAEALVPELTAVARSATALPLAHGQYDRRAAQERRLSEALSVQVAGQGVLPAPLIEANARVELAHRFYNDAVTTTRALRTRPLVRVCRLGGTAPLPDYFELAYLEVGEP</sequence>
<dbReference type="RefSeq" id="WP_156231043.1">
    <property type="nucleotide sequence ID" value="NZ_CP046455.1"/>
</dbReference>
<dbReference type="KEGG" id="cok:COCCU_08120"/>
<name>A0A6B8W6K9_9CORY</name>
<evidence type="ECO:0000313" key="2">
    <source>
        <dbReference type="Proteomes" id="UP000424462"/>
    </source>
</evidence>
<proteinExistence type="predicted"/>
<gene>
    <name evidence="1" type="ORF">COCCU_08120</name>
</gene>
<organism evidence="1 2">
    <name type="scientific">Corynebacterium occultum</name>
    <dbReference type="NCBI Taxonomy" id="2675219"/>
    <lineage>
        <taxon>Bacteria</taxon>
        <taxon>Bacillati</taxon>
        <taxon>Actinomycetota</taxon>
        <taxon>Actinomycetes</taxon>
        <taxon>Mycobacteriales</taxon>
        <taxon>Corynebacteriaceae</taxon>
        <taxon>Corynebacterium</taxon>
    </lineage>
</organism>
<dbReference type="AlphaFoldDB" id="A0A6B8W6K9"/>
<protein>
    <recommendedName>
        <fullName evidence="3">LemA family protein</fullName>
    </recommendedName>
</protein>
<accession>A0A6B8W6K9</accession>